<organism evidence="3 4">
    <name type="scientific">Pseudomonas nitroreducens</name>
    <dbReference type="NCBI Taxonomy" id="46680"/>
    <lineage>
        <taxon>Bacteria</taxon>
        <taxon>Pseudomonadati</taxon>
        <taxon>Pseudomonadota</taxon>
        <taxon>Gammaproteobacteria</taxon>
        <taxon>Pseudomonadales</taxon>
        <taxon>Pseudomonadaceae</taxon>
        <taxon>Pseudomonas</taxon>
    </lineage>
</organism>
<dbReference type="InterPro" id="IPR056464">
    <property type="entry name" value="DotM_C"/>
</dbReference>
<dbReference type="Proteomes" id="UP000566995">
    <property type="component" value="Unassembled WGS sequence"/>
</dbReference>
<reference evidence="3 4" key="1">
    <citation type="submission" date="2020-08" db="EMBL/GenBank/DDBJ databases">
        <title>Functional genomics of gut bacteria from endangered species of beetles.</title>
        <authorList>
            <person name="Carlos-Shanley C."/>
        </authorList>
    </citation>
    <scope>NUCLEOTIDE SEQUENCE [LARGE SCALE GENOMIC DNA]</scope>
    <source>
        <strain evidence="3 4">S00179</strain>
    </source>
</reference>
<evidence type="ECO:0000256" key="1">
    <source>
        <dbReference type="SAM" id="MobiDB-lite"/>
    </source>
</evidence>
<dbReference type="EMBL" id="JACHLI010000036">
    <property type="protein sequence ID" value="MBB4867176.1"/>
    <property type="molecule type" value="Genomic_DNA"/>
</dbReference>
<feature type="domain" description="DotM C-terminal cytoplasmic" evidence="2">
    <location>
        <begin position="48"/>
        <end position="152"/>
    </location>
</feature>
<evidence type="ECO:0000313" key="4">
    <source>
        <dbReference type="Proteomes" id="UP000566995"/>
    </source>
</evidence>
<gene>
    <name evidence="3" type="ORF">HNP46_006087</name>
</gene>
<evidence type="ECO:0000313" key="3">
    <source>
        <dbReference type="EMBL" id="MBB4867176.1"/>
    </source>
</evidence>
<protein>
    <recommendedName>
        <fullName evidence="2">DotM C-terminal cytoplasmic domain-containing protein</fullName>
    </recommendedName>
</protein>
<dbReference type="AlphaFoldDB" id="A0A7W7KQT4"/>
<name>A0A7W7KQT4_PSENT</name>
<evidence type="ECO:0000259" key="2">
    <source>
        <dbReference type="Pfam" id="PF23127"/>
    </source>
</evidence>
<accession>A0A7W7KQT4</accession>
<dbReference type="Pfam" id="PF23127">
    <property type="entry name" value="DotM_C"/>
    <property type="match status" value="1"/>
</dbReference>
<comment type="caution">
    <text evidence="3">The sequence shown here is derived from an EMBL/GenBank/DDBJ whole genome shotgun (WGS) entry which is preliminary data.</text>
</comment>
<dbReference type="RefSeq" id="WP_184596440.1">
    <property type="nucleotide sequence ID" value="NZ_JACHLI010000036.1"/>
</dbReference>
<proteinExistence type="predicted"/>
<sequence length="181" mass="20384">MIANSVSAAGSIVTQLGPKLLESPDHQQQATYQQLLVAFTLGRWLRSSDALLVAANEDEVSVRRLMAEHFDEDVMERAERSHAYWRTAVLGFFDKALQVMAFVNRIELFRWVSKIDPILYVAMVSRMSPVQPSEVFALVFHTKAESEAGEPIVFEGVTGRRQQPAEMRSEEQSAPQHRVPA</sequence>
<feature type="region of interest" description="Disordered" evidence="1">
    <location>
        <begin position="155"/>
        <end position="181"/>
    </location>
</feature>